<keyword evidence="4" id="KW-0862">Zinc</keyword>
<sequence length="272" mass="28559">MRPLPRIMVAPNGARLTKADHPGIPLTIPEIVEAARACAAAGADGIHAHARDAGGGHVLDAGLYRELLGELAQVLPGFYAQITTEAVGVYSPEEQRALVADLWPEAVSIALREITAGQDDAVTRAFFASCRDHGVGVQHILYDAGDIDHLARLVGQGVVPGPDLKVLVVLGRYTAGQTSAPQDLAAPAARLLGHFPDIDWAVCAFGAQETDCLMAAHALGGKARIGFENNRLNSNGTLARTNAERVAELVTRLGTKPDRAKGRPRDLPTGGA</sequence>
<evidence type="ECO:0000313" key="7">
    <source>
        <dbReference type="Proteomes" id="UP001652503"/>
    </source>
</evidence>
<dbReference type="Pfam" id="PF05853">
    <property type="entry name" value="BKACE"/>
    <property type="match status" value="1"/>
</dbReference>
<evidence type="ECO:0000256" key="2">
    <source>
        <dbReference type="ARBA" id="ARBA00022679"/>
    </source>
</evidence>
<feature type="compositionally biased region" description="Basic and acidic residues" evidence="5">
    <location>
        <begin position="255"/>
        <end position="266"/>
    </location>
</feature>
<dbReference type="EMBL" id="JAOWLA010000006">
    <property type="protein sequence ID" value="MCV2864757.1"/>
    <property type="molecule type" value="Genomic_DNA"/>
</dbReference>
<feature type="region of interest" description="Disordered" evidence="5">
    <location>
        <begin position="253"/>
        <end position="272"/>
    </location>
</feature>
<name>A0ABT2Z165_9RHOB</name>
<dbReference type="InterPro" id="IPR013785">
    <property type="entry name" value="Aldolase_TIM"/>
</dbReference>
<dbReference type="PANTHER" id="PTHR37418">
    <property type="entry name" value="3-KETO-5-AMINOHEXANOATE CLEAVAGE ENZYME-RELATED"/>
    <property type="match status" value="1"/>
</dbReference>
<proteinExistence type="predicted"/>
<keyword evidence="3" id="KW-0479">Metal-binding</keyword>
<evidence type="ECO:0000256" key="4">
    <source>
        <dbReference type="ARBA" id="ARBA00022833"/>
    </source>
</evidence>
<evidence type="ECO:0000256" key="1">
    <source>
        <dbReference type="ARBA" id="ARBA00001947"/>
    </source>
</evidence>
<gene>
    <name evidence="6" type="ORF">OE647_08405</name>
</gene>
<keyword evidence="7" id="KW-1185">Reference proteome</keyword>
<dbReference type="InterPro" id="IPR008567">
    <property type="entry name" value="BKACE"/>
</dbReference>
<comment type="cofactor">
    <cofactor evidence="1">
        <name>Zn(2+)</name>
        <dbReference type="ChEBI" id="CHEBI:29105"/>
    </cofactor>
</comment>
<evidence type="ECO:0000256" key="3">
    <source>
        <dbReference type="ARBA" id="ARBA00022723"/>
    </source>
</evidence>
<dbReference type="RefSeq" id="WP_263721272.1">
    <property type="nucleotide sequence ID" value="NZ_JAOWLA010000006.1"/>
</dbReference>
<dbReference type="Gene3D" id="3.20.20.70">
    <property type="entry name" value="Aldolase class I"/>
    <property type="match status" value="1"/>
</dbReference>
<protein>
    <submittedName>
        <fullName evidence="6">3-keto-5-aminohexanoate cleavage protein</fullName>
    </submittedName>
</protein>
<reference evidence="6 7" key="1">
    <citation type="submission" date="2022-10" db="EMBL/GenBank/DDBJ databases">
        <title>Defluviimonas sp. nov., isolated from ocean surface water.</title>
        <authorList>
            <person name="He W."/>
            <person name="Wang L."/>
            <person name="Zhang D.-F."/>
        </authorList>
    </citation>
    <scope>NUCLEOTIDE SEQUENCE [LARGE SCALE GENOMIC DNA]</scope>
    <source>
        <strain evidence="6 7">WL0075</strain>
    </source>
</reference>
<comment type="caution">
    <text evidence="6">The sequence shown here is derived from an EMBL/GenBank/DDBJ whole genome shotgun (WGS) entry which is preliminary data.</text>
</comment>
<keyword evidence="2" id="KW-0808">Transferase</keyword>
<dbReference type="PANTHER" id="PTHR37418:SF2">
    <property type="entry name" value="3-KETO-5-AMINOHEXANOATE CLEAVAGE ENZYME"/>
    <property type="match status" value="1"/>
</dbReference>
<organism evidence="6 7">
    <name type="scientific">Albidovulum sediminicola</name>
    <dbReference type="NCBI Taxonomy" id="2984331"/>
    <lineage>
        <taxon>Bacteria</taxon>
        <taxon>Pseudomonadati</taxon>
        <taxon>Pseudomonadota</taxon>
        <taxon>Alphaproteobacteria</taxon>
        <taxon>Rhodobacterales</taxon>
        <taxon>Paracoccaceae</taxon>
        <taxon>Albidovulum</taxon>
    </lineage>
</organism>
<evidence type="ECO:0000256" key="5">
    <source>
        <dbReference type="SAM" id="MobiDB-lite"/>
    </source>
</evidence>
<dbReference type="Proteomes" id="UP001652503">
    <property type="component" value="Unassembled WGS sequence"/>
</dbReference>
<accession>A0ABT2Z165</accession>
<evidence type="ECO:0000313" key="6">
    <source>
        <dbReference type="EMBL" id="MCV2864757.1"/>
    </source>
</evidence>